<evidence type="ECO:0000313" key="2">
    <source>
        <dbReference type="Proteomes" id="UP000526125"/>
    </source>
</evidence>
<dbReference type="EMBL" id="JABMCB010000190">
    <property type="protein sequence ID" value="NUU76943.1"/>
    <property type="molecule type" value="Genomic_DNA"/>
</dbReference>
<dbReference type="Proteomes" id="UP000526125">
    <property type="component" value="Unassembled WGS sequence"/>
</dbReference>
<name>A0A7Y6EWM9_9BACL</name>
<accession>A0A7Y6EWM9</accession>
<organism evidence="1 2">
    <name type="scientific">Paenibacillus xylanilyticus</name>
    <dbReference type="NCBI Taxonomy" id="248903"/>
    <lineage>
        <taxon>Bacteria</taxon>
        <taxon>Bacillati</taxon>
        <taxon>Bacillota</taxon>
        <taxon>Bacilli</taxon>
        <taxon>Bacillales</taxon>
        <taxon>Paenibacillaceae</taxon>
        <taxon>Paenibacillus</taxon>
    </lineage>
</organism>
<proteinExistence type="predicted"/>
<comment type="caution">
    <text evidence="1">The sequence shown here is derived from an EMBL/GenBank/DDBJ whole genome shotgun (WGS) entry which is preliminary data.</text>
</comment>
<dbReference type="AlphaFoldDB" id="A0A7Y6EWM9"/>
<gene>
    <name evidence="1" type="ORF">HP552_17160</name>
</gene>
<reference evidence="1 2" key="1">
    <citation type="submission" date="2020-05" db="EMBL/GenBank/DDBJ databases">
        <title>Genome Sequencing of Type Strains.</title>
        <authorList>
            <person name="Lemaire J.F."/>
            <person name="Inderbitzin P."/>
            <person name="Gregorio O.A."/>
            <person name="Collins S.B."/>
            <person name="Wespe N."/>
            <person name="Knight-Connoni V."/>
        </authorList>
    </citation>
    <scope>NUCLEOTIDE SEQUENCE [LARGE SCALE GENOMIC DNA]</scope>
    <source>
        <strain evidence="1 2">LMG 21957</strain>
    </source>
</reference>
<keyword evidence="2" id="KW-1185">Reference proteome</keyword>
<sequence length="76" mass="8665">MISMNSTALLPNSLTANDIHAFTNIKLRTVYDLMNTNPENGGIPVFRIGRSLYSDKEEFITWWALAKERGRKNYSA</sequence>
<protein>
    <submittedName>
        <fullName evidence="1">Helix-turn-helix domain-containing protein</fullName>
    </submittedName>
</protein>
<evidence type="ECO:0000313" key="1">
    <source>
        <dbReference type="EMBL" id="NUU76943.1"/>
    </source>
</evidence>